<dbReference type="RefSeq" id="WP_129894383.1">
    <property type="nucleotide sequence ID" value="NZ_CP035758.1"/>
</dbReference>
<name>A0A4P6K4Q4_KTERU</name>
<evidence type="ECO:0000256" key="2">
    <source>
        <dbReference type="SAM" id="Phobius"/>
    </source>
</evidence>
<reference evidence="4 5" key="1">
    <citation type="submission" date="2019-01" db="EMBL/GenBank/DDBJ databases">
        <title>Ktedonosporobacter rubrisoli SCAWS-G2.</title>
        <authorList>
            <person name="Huang Y."/>
            <person name="Yan B."/>
        </authorList>
    </citation>
    <scope>NUCLEOTIDE SEQUENCE [LARGE SCALE GENOMIC DNA]</scope>
    <source>
        <strain evidence="4 5">SCAWS-G2</strain>
    </source>
</reference>
<sequence>MASVLRSITIPLWGLRLLAFGVLFLVNALYASFSIVAQGVLGRIDPIVFTCLQMLLLVPFALWLVLWKRRLVDRAVVARAMLLGACLSSGFLCIALALRGGGITQTTVFTCLNGCIATLIAVFVLRQHVSRAG</sequence>
<dbReference type="InterPro" id="IPR000620">
    <property type="entry name" value="EamA_dom"/>
</dbReference>
<evidence type="ECO:0000256" key="1">
    <source>
        <dbReference type="ARBA" id="ARBA00007362"/>
    </source>
</evidence>
<feature type="transmembrane region" description="Helical" evidence="2">
    <location>
        <begin position="47"/>
        <end position="67"/>
    </location>
</feature>
<keyword evidence="5" id="KW-1185">Reference proteome</keyword>
<feature type="transmembrane region" description="Helical" evidence="2">
    <location>
        <begin position="76"/>
        <end position="97"/>
    </location>
</feature>
<dbReference type="SUPFAM" id="SSF103481">
    <property type="entry name" value="Multidrug resistance efflux transporter EmrE"/>
    <property type="match status" value="1"/>
</dbReference>
<keyword evidence="2" id="KW-0472">Membrane</keyword>
<dbReference type="AlphaFoldDB" id="A0A4P6K4Q4"/>
<evidence type="ECO:0000259" key="3">
    <source>
        <dbReference type="Pfam" id="PF00892"/>
    </source>
</evidence>
<organism evidence="4 5">
    <name type="scientific">Ktedonosporobacter rubrisoli</name>
    <dbReference type="NCBI Taxonomy" id="2509675"/>
    <lineage>
        <taxon>Bacteria</taxon>
        <taxon>Bacillati</taxon>
        <taxon>Chloroflexota</taxon>
        <taxon>Ktedonobacteria</taxon>
        <taxon>Ktedonobacterales</taxon>
        <taxon>Ktedonosporobacteraceae</taxon>
        <taxon>Ktedonosporobacter</taxon>
    </lineage>
</organism>
<dbReference type="Proteomes" id="UP000290365">
    <property type="component" value="Chromosome"/>
</dbReference>
<gene>
    <name evidence="4" type="ORF">EPA93_48100</name>
</gene>
<accession>A0A4P6K4Q4</accession>
<dbReference type="KEGG" id="kbs:EPA93_48100"/>
<feature type="transmembrane region" description="Helical" evidence="2">
    <location>
        <begin position="12"/>
        <end position="35"/>
    </location>
</feature>
<dbReference type="Pfam" id="PF00892">
    <property type="entry name" value="EamA"/>
    <property type="match status" value="1"/>
</dbReference>
<proteinExistence type="inferred from homology"/>
<comment type="similarity">
    <text evidence="1">Belongs to the EamA transporter family.</text>
</comment>
<protein>
    <recommendedName>
        <fullName evidence="3">EamA domain-containing protein</fullName>
    </recommendedName>
</protein>
<dbReference type="OrthoDB" id="39275at200795"/>
<dbReference type="GO" id="GO:0016020">
    <property type="term" value="C:membrane"/>
    <property type="evidence" value="ECO:0007669"/>
    <property type="project" value="InterPro"/>
</dbReference>
<feature type="transmembrane region" description="Helical" evidence="2">
    <location>
        <begin position="103"/>
        <end position="125"/>
    </location>
</feature>
<keyword evidence="2" id="KW-0812">Transmembrane</keyword>
<evidence type="ECO:0000313" key="5">
    <source>
        <dbReference type="Proteomes" id="UP000290365"/>
    </source>
</evidence>
<dbReference type="InterPro" id="IPR037185">
    <property type="entry name" value="EmrE-like"/>
</dbReference>
<feature type="domain" description="EamA" evidence="3">
    <location>
        <begin position="22"/>
        <end position="130"/>
    </location>
</feature>
<dbReference type="EMBL" id="CP035758">
    <property type="protein sequence ID" value="QBD83317.1"/>
    <property type="molecule type" value="Genomic_DNA"/>
</dbReference>
<evidence type="ECO:0000313" key="4">
    <source>
        <dbReference type="EMBL" id="QBD83317.1"/>
    </source>
</evidence>
<keyword evidence="2" id="KW-1133">Transmembrane helix</keyword>